<dbReference type="KEGG" id="ccur:IAR63_02345"/>
<reference evidence="1 2" key="1">
    <citation type="submission" date="2020-08" db="EMBL/GenBank/DDBJ databases">
        <title>Complete genome sequence of Raphidiopsis curvispora isolated from drinking water reservoir in South Korea.</title>
        <authorList>
            <person name="Jeong J."/>
        </authorList>
    </citation>
    <scope>NUCLEOTIDE SEQUENCE [LARGE SCALE GENOMIC DNA]</scope>
    <source>
        <strain evidence="1 2">GIHE-G1</strain>
    </source>
</reference>
<dbReference type="RefSeq" id="WP_187706443.1">
    <property type="nucleotide sequence ID" value="NZ_CP060822.1"/>
</dbReference>
<name>A0A7H0F1N8_9CYAN</name>
<dbReference type="AlphaFoldDB" id="A0A7H0F1N8"/>
<dbReference type="Proteomes" id="UP000516013">
    <property type="component" value="Chromosome"/>
</dbReference>
<evidence type="ECO:0000313" key="2">
    <source>
        <dbReference type="Proteomes" id="UP000516013"/>
    </source>
</evidence>
<proteinExistence type="predicted"/>
<organism evidence="1 2">
    <name type="scientific">Cylindrospermopsis curvispora GIHE-G1</name>
    <dbReference type="NCBI Taxonomy" id="2666332"/>
    <lineage>
        <taxon>Bacteria</taxon>
        <taxon>Bacillati</taxon>
        <taxon>Cyanobacteriota</taxon>
        <taxon>Cyanophyceae</taxon>
        <taxon>Nostocales</taxon>
        <taxon>Aphanizomenonaceae</taxon>
        <taxon>Cylindrospermopsis</taxon>
    </lineage>
</organism>
<keyword evidence="2" id="KW-1185">Reference proteome</keyword>
<sequence>MKTIHNSENSEASPHTTCLNLGSGNRYHPDWTNINFIFTGESVIAHNLRTGIPFYVESVKPVK</sequence>
<evidence type="ECO:0000313" key="1">
    <source>
        <dbReference type="EMBL" id="QNP29954.1"/>
    </source>
</evidence>
<accession>A0A7H0F1N8</accession>
<dbReference type="EMBL" id="CP060822">
    <property type="protein sequence ID" value="QNP29954.1"/>
    <property type="molecule type" value="Genomic_DNA"/>
</dbReference>
<protein>
    <submittedName>
        <fullName evidence="1">Uncharacterized protein</fullName>
    </submittedName>
</protein>
<gene>
    <name evidence="1" type="ORF">IAR63_02345</name>
</gene>